<dbReference type="GO" id="GO:0016289">
    <property type="term" value="F:acyl-CoA hydrolase activity"/>
    <property type="evidence" value="ECO:0007669"/>
    <property type="project" value="TreeGrafter"/>
</dbReference>
<dbReference type="FunFam" id="3.10.129.10:FF:000148">
    <property type="entry name" value="Thioesterase family protein"/>
    <property type="match status" value="1"/>
</dbReference>
<dbReference type="PANTHER" id="PTHR42856:SF1">
    <property type="entry name" value="ACYL-COENZYME A THIOESTERASE PAAI"/>
    <property type="match status" value="1"/>
</dbReference>
<accession>A0A0F6H6E8</accession>
<dbReference type="Pfam" id="PF03061">
    <property type="entry name" value="4HBT"/>
    <property type="match status" value="1"/>
</dbReference>
<dbReference type="InterPro" id="IPR052723">
    <property type="entry name" value="Acyl-CoA_thioesterase_PaaI"/>
</dbReference>
<evidence type="ECO:0000313" key="3">
    <source>
        <dbReference type="EMBL" id="EKO23801.1"/>
    </source>
</evidence>
<dbReference type="CDD" id="cd03443">
    <property type="entry name" value="PaaI_thioesterase"/>
    <property type="match status" value="1"/>
</dbReference>
<reference evidence="3 4" key="1">
    <citation type="submission" date="2012-09" db="EMBL/GenBank/DDBJ databases">
        <authorList>
            <person name="Harkins D.M."/>
            <person name="Durkin A.S."/>
            <person name="Brinkac L.M."/>
            <person name="Selengut J.D."/>
            <person name="Sanka R."/>
            <person name="DePew J."/>
            <person name="Purushe J."/>
            <person name="Chanthongthip A."/>
            <person name="Lattana O."/>
            <person name="Phetsouvanh R."/>
            <person name="Newton P.N."/>
            <person name="Vinetz J.M."/>
            <person name="Sutton G.G."/>
            <person name="Nelson W.C."/>
            <person name="Fouts D.E."/>
        </authorList>
    </citation>
    <scope>NUCLEOTIDE SEQUENCE [LARGE SCALE GENOMIC DNA]</scope>
    <source>
        <strain evidence="3 4">UI 12621</strain>
    </source>
</reference>
<dbReference type="EMBL" id="AHNQ02000034">
    <property type="protein sequence ID" value="EKO23801.1"/>
    <property type="molecule type" value="Genomic_DNA"/>
</dbReference>
<gene>
    <name evidence="3" type="ORF">LEP1GSC104_2192</name>
</gene>
<dbReference type="AlphaFoldDB" id="A0A0F6H6E8"/>
<comment type="caution">
    <text evidence="3">The sequence shown here is derived from an EMBL/GenBank/DDBJ whole genome shotgun (WGS) entry which is preliminary data.</text>
</comment>
<protein>
    <recommendedName>
        <fullName evidence="2">Thioesterase domain-containing protein</fullName>
    </recommendedName>
</protein>
<dbReference type="Proteomes" id="UP000006324">
    <property type="component" value="Unassembled WGS sequence"/>
</dbReference>
<dbReference type="SUPFAM" id="SSF54637">
    <property type="entry name" value="Thioesterase/thiol ester dehydrase-isomerase"/>
    <property type="match status" value="1"/>
</dbReference>
<feature type="domain" description="Thioesterase" evidence="2">
    <location>
        <begin position="56"/>
        <end position="135"/>
    </location>
</feature>
<dbReference type="Gene3D" id="3.10.129.10">
    <property type="entry name" value="Hotdog Thioesterase"/>
    <property type="match status" value="1"/>
</dbReference>
<evidence type="ECO:0000256" key="1">
    <source>
        <dbReference type="ARBA" id="ARBA00022801"/>
    </source>
</evidence>
<dbReference type="InterPro" id="IPR029069">
    <property type="entry name" value="HotDog_dom_sf"/>
</dbReference>
<proteinExistence type="predicted"/>
<sequence length="148" mass="16851">MNPFYSMPETNTQEFAEYFQKQDRFSHKIGYKILSVSPGESEYEISVDDTFFNPVNIVHGGVLFSAMDSSAGAAMAAWIRSSDLKYKFMATASAEIKYRKSVTKGKIRIQSKITDQKRSIVKLHSQAFDEEENLVAELFSTWVVKLEN</sequence>
<dbReference type="NCBIfam" id="TIGR00369">
    <property type="entry name" value="unchar_dom_1"/>
    <property type="match status" value="1"/>
</dbReference>
<dbReference type="PANTHER" id="PTHR42856">
    <property type="entry name" value="ACYL-COENZYME A THIOESTERASE PAAI"/>
    <property type="match status" value="1"/>
</dbReference>
<organism evidence="3 4">
    <name type="scientific">Leptospira interrogans str. UI 12621</name>
    <dbReference type="NCBI Taxonomy" id="1049937"/>
    <lineage>
        <taxon>Bacteria</taxon>
        <taxon>Pseudomonadati</taxon>
        <taxon>Spirochaetota</taxon>
        <taxon>Spirochaetia</taxon>
        <taxon>Leptospirales</taxon>
        <taxon>Leptospiraceae</taxon>
        <taxon>Leptospira</taxon>
    </lineage>
</organism>
<name>A0A0F6H6E8_LEPIR</name>
<keyword evidence="1" id="KW-0378">Hydrolase</keyword>
<dbReference type="InterPro" id="IPR003736">
    <property type="entry name" value="PAAI_dom"/>
</dbReference>
<evidence type="ECO:0000259" key="2">
    <source>
        <dbReference type="Pfam" id="PF03061"/>
    </source>
</evidence>
<dbReference type="InterPro" id="IPR006683">
    <property type="entry name" value="Thioestr_dom"/>
</dbReference>
<evidence type="ECO:0000313" key="4">
    <source>
        <dbReference type="Proteomes" id="UP000006324"/>
    </source>
</evidence>